<dbReference type="ExpressionAtlas" id="A8WHN6">
    <property type="expression patterns" value="baseline and differential"/>
</dbReference>
<dbReference type="AlphaFoldDB" id="A8WHN6"/>
<protein>
    <submittedName>
        <fullName evidence="1">DUF4244 domain-containing protein</fullName>
    </submittedName>
</protein>
<dbReference type="Proteomes" id="UP000001940">
    <property type="component" value="Chromosome V"/>
</dbReference>
<gene>
    <name evidence="1" type="ORF">CELE_K07C5.13</name>
    <name evidence="1 3" type="ORF">K07C5.13</name>
</gene>
<organism evidence="1 2">
    <name type="scientific">Caenorhabditis elegans</name>
    <dbReference type="NCBI Taxonomy" id="6239"/>
    <lineage>
        <taxon>Eukaryota</taxon>
        <taxon>Metazoa</taxon>
        <taxon>Ecdysozoa</taxon>
        <taxon>Nematoda</taxon>
        <taxon>Chromadorea</taxon>
        <taxon>Rhabditida</taxon>
        <taxon>Rhabditina</taxon>
        <taxon>Rhabditomorpha</taxon>
        <taxon>Rhabditoidea</taxon>
        <taxon>Rhabditidae</taxon>
        <taxon>Peloderinae</taxon>
        <taxon>Caenorhabditis</taxon>
    </lineage>
</organism>
<dbReference type="HOGENOM" id="CLU_3417452_0_0_1"/>
<evidence type="ECO:0000313" key="2">
    <source>
        <dbReference type="Proteomes" id="UP000001940"/>
    </source>
</evidence>
<evidence type="ECO:0000313" key="1">
    <source>
        <dbReference type="EMBL" id="CAP19624.1"/>
    </source>
</evidence>
<dbReference type="EMBL" id="BX284605">
    <property type="protein sequence ID" value="CAP19624.1"/>
    <property type="molecule type" value="Genomic_DNA"/>
</dbReference>
<dbReference type="PaxDb" id="6239-K07C5.13"/>
<proteinExistence type="predicted"/>
<keyword evidence="2" id="KW-1185">Reference proteome</keyword>
<accession>A8WHN6</accession>
<sequence>MENKVRNGRITCGLAAETMIMTLFGV</sequence>
<dbReference type="AGR" id="WB:WBGene00050947"/>
<dbReference type="Bgee" id="WBGene00050947">
    <property type="expression patterns" value="Expressed in pharyngeal muscle cell (C elegans) and 3 other cell types or tissues"/>
</dbReference>
<evidence type="ECO:0000313" key="3">
    <source>
        <dbReference type="WormBase" id="K07C5.13a"/>
    </source>
</evidence>
<name>A8WHN6_CAEEL</name>
<reference evidence="1 2" key="1">
    <citation type="journal article" date="1998" name="Science">
        <title>Genome sequence of the nematode C. elegans: a platform for investigating biology.</title>
        <authorList>
            <consortium name="The C. elegans sequencing consortium"/>
            <person name="Sulson J.E."/>
            <person name="Waterston R."/>
        </authorList>
    </citation>
    <scope>NUCLEOTIDE SEQUENCE [LARGE SCALE GENOMIC DNA]</scope>
    <source>
        <strain evidence="1 2">Bristol N2</strain>
    </source>
</reference>
<dbReference type="UCSC" id="K07C5.13">
    <property type="organism name" value="c. elegans"/>
</dbReference>
<dbReference type="WormBase" id="K07C5.13a">
    <property type="protein sequence ID" value="CE41825"/>
    <property type="gene ID" value="WBGene00050947"/>
</dbReference>